<evidence type="ECO:0000313" key="2">
    <source>
        <dbReference type="Proteomes" id="UP000199397"/>
    </source>
</evidence>
<proteinExistence type="predicted"/>
<dbReference type="Proteomes" id="UP000199397">
    <property type="component" value="Unassembled WGS sequence"/>
</dbReference>
<protein>
    <submittedName>
        <fullName evidence="1">Uncharacterized protein</fullName>
    </submittedName>
</protein>
<dbReference type="RefSeq" id="WP_093070818.1">
    <property type="nucleotide sequence ID" value="NZ_FNQP01000036.1"/>
</dbReference>
<keyword evidence="2" id="KW-1185">Reference proteome</keyword>
<dbReference type="EMBL" id="FNQP01000036">
    <property type="protein sequence ID" value="SEB10497.1"/>
    <property type="molecule type" value="Genomic_DNA"/>
</dbReference>
<dbReference type="AlphaFoldDB" id="A0A1H4GLW4"/>
<sequence>MNSNNHHDLKTLRTLKYIYRTSECLEIQARSAVDSIDGRYGAEDTTYTQRRINDVLRVLRELEELHAELKRVMEVMQ</sequence>
<evidence type="ECO:0000313" key="1">
    <source>
        <dbReference type="EMBL" id="SEB10497.1"/>
    </source>
</evidence>
<organism evidence="1 2">
    <name type="scientific">Thiothrix caldifontis</name>
    <dbReference type="NCBI Taxonomy" id="525918"/>
    <lineage>
        <taxon>Bacteria</taxon>
        <taxon>Pseudomonadati</taxon>
        <taxon>Pseudomonadota</taxon>
        <taxon>Gammaproteobacteria</taxon>
        <taxon>Thiotrichales</taxon>
        <taxon>Thiotrichaceae</taxon>
        <taxon>Thiothrix</taxon>
    </lineage>
</organism>
<dbReference type="STRING" id="525918.SAMN05660964_03562"/>
<name>A0A1H4GLW4_9GAMM</name>
<gene>
    <name evidence="1" type="ORF">SAMN05660964_03562</name>
</gene>
<accession>A0A1H4GLW4</accession>
<reference evidence="1 2" key="1">
    <citation type="submission" date="2016-10" db="EMBL/GenBank/DDBJ databases">
        <authorList>
            <person name="de Groot N.N."/>
        </authorList>
    </citation>
    <scope>NUCLEOTIDE SEQUENCE [LARGE SCALE GENOMIC DNA]</scope>
    <source>
        <strain evidence="1 2">DSM 21228</strain>
    </source>
</reference>